<accession>A0A517XUA6</accession>
<sequence length="302" mass="31929">MLSAPLLLASLLPAQPQTNPPIVALWEGKAPHAVGDSLADKPHVTVFRPAAGKANGTAVVICPGGGYGFLADDHEGKQAAEFLNGLGVTAFVLKYRIVAKDRPGPLHPAPLEDAQRAIRLVRSKAAEYGVNPGRVGIWGFSAGGHLASSAATHFDAGKKGDPIDGASCRPDFAILAYPVISMEKGVTHGGSRNNLLGANPDAKLVEHLSNDKQVTKDTPPTFLFHTSEDKSVLADNPVRFYLACKAAGVPCELHIYEKGRHGVGLGRDPKWTGGEPSVATWPDRLAEWMRSRGLLVAAPLPK</sequence>
<dbReference type="PANTHER" id="PTHR48081">
    <property type="entry name" value="AB HYDROLASE SUPERFAMILY PROTEIN C4A8.06C"/>
    <property type="match status" value="1"/>
</dbReference>
<keyword evidence="4" id="KW-1185">Reference proteome</keyword>
<dbReference type="RefSeq" id="WP_145239760.1">
    <property type="nucleotide sequence ID" value="NZ_CP036273.1"/>
</dbReference>
<dbReference type="InterPro" id="IPR029058">
    <property type="entry name" value="AB_hydrolase_fold"/>
</dbReference>
<dbReference type="GO" id="GO:0046555">
    <property type="term" value="F:acetylxylan esterase activity"/>
    <property type="evidence" value="ECO:0007669"/>
    <property type="project" value="UniProtKB-EC"/>
</dbReference>
<dbReference type="InterPro" id="IPR049492">
    <property type="entry name" value="BD-FAE-like_dom"/>
</dbReference>
<feature type="domain" description="BD-FAE-like" evidence="2">
    <location>
        <begin position="46"/>
        <end position="236"/>
    </location>
</feature>
<organism evidence="3 4">
    <name type="scientific">Urbifossiella limnaea</name>
    <dbReference type="NCBI Taxonomy" id="2528023"/>
    <lineage>
        <taxon>Bacteria</taxon>
        <taxon>Pseudomonadati</taxon>
        <taxon>Planctomycetota</taxon>
        <taxon>Planctomycetia</taxon>
        <taxon>Gemmatales</taxon>
        <taxon>Gemmataceae</taxon>
        <taxon>Urbifossiella</taxon>
    </lineage>
</organism>
<dbReference type="EMBL" id="CP036273">
    <property type="protein sequence ID" value="QDU21089.1"/>
    <property type="molecule type" value="Genomic_DNA"/>
</dbReference>
<evidence type="ECO:0000313" key="4">
    <source>
        <dbReference type="Proteomes" id="UP000319576"/>
    </source>
</evidence>
<proteinExistence type="predicted"/>
<dbReference type="Pfam" id="PF20434">
    <property type="entry name" value="BD-FAE"/>
    <property type="match status" value="1"/>
</dbReference>
<dbReference type="SUPFAM" id="SSF53474">
    <property type="entry name" value="alpha/beta-Hydrolases"/>
    <property type="match status" value="1"/>
</dbReference>
<dbReference type="OrthoDB" id="9794725at2"/>
<dbReference type="EC" id="3.1.1.72" evidence="3"/>
<protein>
    <submittedName>
        <fullName evidence="3">Acetylxylan esterase</fullName>
        <ecNumber evidence="3">3.1.1.72</ecNumber>
    </submittedName>
</protein>
<gene>
    <name evidence="3" type="primary">axeA1_1</name>
    <name evidence="3" type="ORF">ETAA1_30540</name>
</gene>
<evidence type="ECO:0000259" key="2">
    <source>
        <dbReference type="Pfam" id="PF20434"/>
    </source>
</evidence>
<reference evidence="3 4" key="1">
    <citation type="submission" date="2019-02" db="EMBL/GenBank/DDBJ databases">
        <title>Deep-cultivation of Planctomycetes and their phenomic and genomic characterization uncovers novel biology.</title>
        <authorList>
            <person name="Wiegand S."/>
            <person name="Jogler M."/>
            <person name="Boedeker C."/>
            <person name="Pinto D."/>
            <person name="Vollmers J."/>
            <person name="Rivas-Marin E."/>
            <person name="Kohn T."/>
            <person name="Peeters S.H."/>
            <person name="Heuer A."/>
            <person name="Rast P."/>
            <person name="Oberbeckmann S."/>
            <person name="Bunk B."/>
            <person name="Jeske O."/>
            <person name="Meyerdierks A."/>
            <person name="Storesund J.E."/>
            <person name="Kallscheuer N."/>
            <person name="Luecker S."/>
            <person name="Lage O.M."/>
            <person name="Pohl T."/>
            <person name="Merkel B.J."/>
            <person name="Hornburger P."/>
            <person name="Mueller R.-W."/>
            <person name="Bruemmer F."/>
            <person name="Labrenz M."/>
            <person name="Spormann A.M."/>
            <person name="Op den Camp H."/>
            <person name="Overmann J."/>
            <person name="Amann R."/>
            <person name="Jetten M.S.M."/>
            <person name="Mascher T."/>
            <person name="Medema M.H."/>
            <person name="Devos D.P."/>
            <person name="Kaster A.-K."/>
            <person name="Ovreas L."/>
            <person name="Rohde M."/>
            <person name="Galperin M.Y."/>
            <person name="Jogler C."/>
        </authorList>
    </citation>
    <scope>NUCLEOTIDE SEQUENCE [LARGE SCALE GENOMIC DNA]</scope>
    <source>
        <strain evidence="3 4">ETA_A1</strain>
    </source>
</reference>
<keyword evidence="1 3" id="KW-0378">Hydrolase</keyword>
<name>A0A517XUA6_9BACT</name>
<evidence type="ECO:0000313" key="3">
    <source>
        <dbReference type="EMBL" id="QDU21089.1"/>
    </source>
</evidence>
<dbReference type="PANTHER" id="PTHR48081:SF6">
    <property type="entry name" value="PEPTIDASE S9 PROLYL OLIGOPEPTIDASE CATALYTIC DOMAIN-CONTAINING PROTEIN"/>
    <property type="match status" value="1"/>
</dbReference>
<dbReference type="KEGG" id="uli:ETAA1_30540"/>
<evidence type="ECO:0000256" key="1">
    <source>
        <dbReference type="ARBA" id="ARBA00022801"/>
    </source>
</evidence>
<dbReference type="AlphaFoldDB" id="A0A517XUA6"/>
<dbReference type="InterPro" id="IPR050300">
    <property type="entry name" value="GDXG_lipolytic_enzyme"/>
</dbReference>
<dbReference type="Gene3D" id="3.40.50.1820">
    <property type="entry name" value="alpha/beta hydrolase"/>
    <property type="match status" value="1"/>
</dbReference>
<dbReference type="Proteomes" id="UP000319576">
    <property type="component" value="Chromosome"/>
</dbReference>